<dbReference type="PATRIC" id="fig|1298851.3.peg.434"/>
<dbReference type="PANTHER" id="PTHR24220">
    <property type="entry name" value="IMPORT ATP-BINDING PROTEIN"/>
    <property type="match status" value="1"/>
</dbReference>
<dbReference type="Pfam" id="PF00005">
    <property type="entry name" value="ABC_tran"/>
    <property type="match status" value="1"/>
</dbReference>
<dbReference type="RefSeq" id="WP_068549151.1">
    <property type="nucleotide sequence ID" value="NZ_AP013035.1"/>
</dbReference>
<dbReference type="InterPro" id="IPR003593">
    <property type="entry name" value="AAA+_ATPase"/>
</dbReference>
<dbReference type="GO" id="GO:0005886">
    <property type="term" value="C:plasma membrane"/>
    <property type="evidence" value="ECO:0007669"/>
    <property type="project" value="TreeGrafter"/>
</dbReference>
<dbReference type="InterPro" id="IPR017911">
    <property type="entry name" value="MacB-like_ATP-bd"/>
</dbReference>
<keyword evidence="6" id="KW-0378">Hydrolase</keyword>
<dbReference type="Gene3D" id="3.40.50.300">
    <property type="entry name" value="P-loop containing nucleotide triphosphate hydrolases"/>
    <property type="match status" value="1"/>
</dbReference>
<gene>
    <name evidence="6" type="primary">lolD</name>
    <name evidence="6" type="ORF">TST_0424</name>
</gene>
<dbReference type="SMART" id="SM00382">
    <property type="entry name" value="AAA"/>
    <property type="match status" value="1"/>
</dbReference>
<evidence type="ECO:0000259" key="5">
    <source>
        <dbReference type="PROSITE" id="PS50893"/>
    </source>
</evidence>
<keyword evidence="6" id="KW-0449">Lipoprotein</keyword>
<dbReference type="SUPFAM" id="SSF52540">
    <property type="entry name" value="P-loop containing nucleoside triphosphate hydrolases"/>
    <property type="match status" value="1"/>
</dbReference>
<dbReference type="OrthoDB" id="9802264at2"/>
<evidence type="ECO:0000256" key="3">
    <source>
        <dbReference type="ARBA" id="ARBA00022840"/>
    </source>
</evidence>
<dbReference type="CDD" id="cd03255">
    <property type="entry name" value="ABC_MJ0796_LolCDE_FtsE"/>
    <property type="match status" value="1"/>
</dbReference>
<dbReference type="GO" id="GO:0005524">
    <property type="term" value="F:ATP binding"/>
    <property type="evidence" value="ECO:0007669"/>
    <property type="project" value="UniProtKB-KW"/>
</dbReference>
<dbReference type="PROSITE" id="PS00211">
    <property type="entry name" value="ABC_TRANSPORTER_1"/>
    <property type="match status" value="1"/>
</dbReference>
<dbReference type="InterPro" id="IPR017871">
    <property type="entry name" value="ABC_transporter-like_CS"/>
</dbReference>
<keyword evidence="7" id="KW-1185">Reference proteome</keyword>
<evidence type="ECO:0000313" key="6">
    <source>
        <dbReference type="EMBL" id="BAT71232.1"/>
    </source>
</evidence>
<keyword evidence="2" id="KW-0547">Nucleotide-binding</keyword>
<accession>A0A0S3QSC1</accession>
<evidence type="ECO:0000256" key="4">
    <source>
        <dbReference type="ARBA" id="ARBA00038388"/>
    </source>
</evidence>
<protein>
    <submittedName>
        <fullName evidence="6">Lipoprotein-releasing system ATP-binding protein</fullName>
        <ecNumber evidence="6">3.6.3.-</ecNumber>
    </submittedName>
</protein>
<dbReference type="GO" id="GO:0022857">
    <property type="term" value="F:transmembrane transporter activity"/>
    <property type="evidence" value="ECO:0007669"/>
    <property type="project" value="TreeGrafter"/>
</dbReference>
<reference evidence="7" key="1">
    <citation type="journal article" date="2018" name="Science">
        <title>A primordial and reversible TCA cycle in a facultatively chemolithoautotrophic thermophile.</title>
        <authorList>
            <person name="Nunoura T."/>
            <person name="Chikaraishi Y."/>
            <person name="Izaki R."/>
            <person name="Suwa T."/>
            <person name="Sato T."/>
            <person name="Harada T."/>
            <person name="Mori K."/>
            <person name="Kato Y."/>
            <person name="Miyazaki M."/>
            <person name="Shimamura S."/>
            <person name="Yanagawa K."/>
            <person name="Shuto A."/>
            <person name="Ohkouchi N."/>
            <person name="Fujita N."/>
            <person name="Takaki Y."/>
            <person name="Atomi H."/>
            <person name="Takai K."/>
        </authorList>
    </citation>
    <scope>NUCLEOTIDE SEQUENCE [LARGE SCALE GENOMIC DNA]</scope>
    <source>
        <strain evidence="7">DSM 17441 / JCM 13301 / NBRC 103674 / ABI70S6</strain>
    </source>
</reference>
<dbReference type="EC" id="3.6.3.-" evidence="6"/>
<comment type="similarity">
    <text evidence="4">Belongs to the ABC transporter superfamily. Macrolide exporter (TC 3.A.1.122) family.</text>
</comment>
<dbReference type="EMBL" id="AP013035">
    <property type="protein sequence ID" value="BAT71232.1"/>
    <property type="molecule type" value="Genomic_DNA"/>
</dbReference>
<dbReference type="PANTHER" id="PTHR24220:SF689">
    <property type="entry name" value="LIPOPROTEIN-RELEASING SYSTEM ATP-BINDING PROTEIN LOLD"/>
    <property type="match status" value="1"/>
</dbReference>
<evidence type="ECO:0000256" key="1">
    <source>
        <dbReference type="ARBA" id="ARBA00022448"/>
    </source>
</evidence>
<dbReference type="InterPro" id="IPR027417">
    <property type="entry name" value="P-loop_NTPase"/>
</dbReference>
<proteinExistence type="inferred from homology"/>
<dbReference type="KEGG" id="ttk:TST_0424"/>
<dbReference type="STRING" id="1298851.TST_0424"/>
<evidence type="ECO:0000256" key="2">
    <source>
        <dbReference type="ARBA" id="ARBA00022741"/>
    </source>
</evidence>
<feature type="domain" description="ABC transporter" evidence="5">
    <location>
        <begin position="3"/>
        <end position="222"/>
    </location>
</feature>
<evidence type="ECO:0000313" key="7">
    <source>
        <dbReference type="Proteomes" id="UP000063234"/>
    </source>
</evidence>
<sequence length="222" mass="24408">MLVRGIGLTKVYETRGKKVEVLKGIDFELNGGELVSIVGPSGVGKSTFLHIIGLIDVATSGELYFMEQKVTENEEIRAGLRNQYIGFMFQYHYLLPEFTALENVAMPCMIGGMEEEEAFERAKAILEGLGLGQRLDHRPGELSGGEQQRVALARALVKDPKLVIADEPTGNLDKQTGMGVAQLIKELNKERGVAFIIATHDEELASIADKVYLMKDGYLYSG</sequence>
<keyword evidence="1" id="KW-0813">Transport</keyword>
<dbReference type="GO" id="GO:0016887">
    <property type="term" value="F:ATP hydrolysis activity"/>
    <property type="evidence" value="ECO:0007669"/>
    <property type="project" value="InterPro"/>
</dbReference>
<dbReference type="FunFam" id="3.40.50.300:FF:000032">
    <property type="entry name" value="Export ABC transporter ATP-binding protein"/>
    <property type="match status" value="1"/>
</dbReference>
<dbReference type="InterPro" id="IPR003439">
    <property type="entry name" value="ABC_transporter-like_ATP-bd"/>
</dbReference>
<dbReference type="Proteomes" id="UP000063234">
    <property type="component" value="Chromosome"/>
</dbReference>
<dbReference type="GO" id="GO:0098796">
    <property type="term" value="C:membrane protein complex"/>
    <property type="evidence" value="ECO:0007669"/>
    <property type="project" value="UniProtKB-ARBA"/>
</dbReference>
<dbReference type="PROSITE" id="PS50893">
    <property type="entry name" value="ABC_TRANSPORTER_2"/>
    <property type="match status" value="1"/>
</dbReference>
<organism evidence="6 7">
    <name type="scientific">Thermosulfidibacter takaii (strain DSM 17441 / JCM 13301 / NBRC 103674 / ABI70S6)</name>
    <dbReference type="NCBI Taxonomy" id="1298851"/>
    <lineage>
        <taxon>Bacteria</taxon>
        <taxon>Pseudomonadati</taxon>
        <taxon>Thermosulfidibacterota</taxon>
        <taxon>Thermosulfidibacteria</taxon>
        <taxon>Thermosulfidibacterales</taxon>
        <taxon>Thermosulfidibacteraceae</taxon>
    </lineage>
</organism>
<keyword evidence="3 6" id="KW-0067">ATP-binding</keyword>
<dbReference type="AlphaFoldDB" id="A0A0S3QSC1"/>
<dbReference type="InterPro" id="IPR015854">
    <property type="entry name" value="ABC_transpr_LolD-like"/>
</dbReference>
<name>A0A0S3QSC1_THET7</name>